<accession>A0ABT1LE20</accession>
<protein>
    <submittedName>
        <fullName evidence="1">Uncharacterized protein</fullName>
    </submittedName>
</protein>
<reference evidence="1 2" key="1">
    <citation type="submission" date="2022-07" db="EMBL/GenBank/DDBJ databases">
        <authorList>
            <person name="Li W.-J."/>
            <person name="Deng Q.-Q."/>
        </authorList>
    </citation>
    <scope>NUCLEOTIDE SEQUENCE [LARGE SCALE GENOMIC DNA]</scope>
    <source>
        <strain evidence="1 2">SYSU M60028</strain>
    </source>
</reference>
<evidence type="ECO:0000313" key="1">
    <source>
        <dbReference type="EMBL" id="MCP8939143.1"/>
    </source>
</evidence>
<comment type="caution">
    <text evidence="1">The sequence shown here is derived from an EMBL/GenBank/DDBJ whole genome shotgun (WGS) entry which is preliminary data.</text>
</comment>
<name>A0ABT1LE20_9HYPH</name>
<dbReference type="EMBL" id="JANCLU010000009">
    <property type="protein sequence ID" value="MCP8939143.1"/>
    <property type="molecule type" value="Genomic_DNA"/>
</dbReference>
<keyword evidence="2" id="KW-1185">Reference proteome</keyword>
<gene>
    <name evidence="1" type="ORF">NK718_11505</name>
</gene>
<evidence type="ECO:0000313" key="2">
    <source>
        <dbReference type="Proteomes" id="UP001205890"/>
    </source>
</evidence>
<proteinExistence type="predicted"/>
<dbReference type="Proteomes" id="UP001205890">
    <property type="component" value="Unassembled WGS sequence"/>
</dbReference>
<sequence>MFRSLSRLMLVKDVEDLAYQIAFGMVANALRDGHKLDAGFAETTDIEF</sequence>
<organism evidence="1 2">
    <name type="scientific">Alsobacter ponti</name>
    <dbReference type="NCBI Taxonomy" id="2962936"/>
    <lineage>
        <taxon>Bacteria</taxon>
        <taxon>Pseudomonadati</taxon>
        <taxon>Pseudomonadota</taxon>
        <taxon>Alphaproteobacteria</taxon>
        <taxon>Hyphomicrobiales</taxon>
        <taxon>Alsobacteraceae</taxon>
        <taxon>Alsobacter</taxon>
    </lineage>
</organism>